<name>X8INU2_9FIRM</name>
<reference evidence="3 4" key="1">
    <citation type="submission" date="2014-01" db="EMBL/GenBank/DDBJ databases">
        <authorList>
            <person name="Durkin A.S."/>
            <person name="McCorrison J."/>
            <person name="Torralba M."/>
            <person name="Gillis M."/>
            <person name="Haft D.H."/>
            <person name="Methe B."/>
            <person name="Sutton G."/>
            <person name="Nelson K.E."/>
        </authorList>
    </citation>
    <scope>NUCLEOTIDE SEQUENCE [LARGE SCALE GENOMIC DNA]</scope>
    <source>
        <strain evidence="3 4">ATCC 33093</strain>
    </source>
</reference>
<dbReference type="InterPro" id="IPR004437">
    <property type="entry name" value="ParB/RepB/Spo0J"/>
</dbReference>
<dbReference type="InterPro" id="IPR036086">
    <property type="entry name" value="ParB/Sulfiredoxin_sf"/>
</dbReference>
<comment type="similarity">
    <text evidence="1">Belongs to the ParB family.</text>
</comment>
<comment type="caution">
    <text evidence="3">The sequence shown here is derived from an EMBL/GenBank/DDBJ whole genome shotgun (WGS) entry which is preliminary data.</text>
</comment>
<dbReference type="Gene3D" id="3.90.1530.30">
    <property type="match status" value="1"/>
</dbReference>
<evidence type="ECO:0000313" key="3">
    <source>
        <dbReference type="EMBL" id="EUC51773.1"/>
    </source>
</evidence>
<dbReference type="SUPFAM" id="SSF110849">
    <property type="entry name" value="ParB/Sulfiredoxin"/>
    <property type="match status" value="1"/>
</dbReference>
<dbReference type="EMBL" id="JALU01000024">
    <property type="protein sequence ID" value="EUC51773.1"/>
    <property type="molecule type" value="Genomic_DNA"/>
</dbReference>
<gene>
    <name evidence="3" type="ORF">HMPREF0581_0664</name>
</gene>
<dbReference type="Pfam" id="PF02195">
    <property type="entry name" value="ParB_N"/>
    <property type="match status" value="1"/>
</dbReference>
<dbReference type="PANTHER" id="PTHR33375">
    <property type="entry name" value="CHROMOSOME-PARTITIONING PROTEIN PARB-RELATED"/>
    <property type="match status" value="1"/>
</dbReference>
<organism evidence="3 4">
    <name type="scientific">Mogibacterium timidum ATCC 33093</name>
    <dbReference type="NCBI Taxonomy" id="1401079"/>
    <lineage>
        <taxon>Bacteria</taxon>
        <taxon>Bacillati</taxon>
        <taxon>Bacillota</taxon>
        <taxon>Clostridia</taxon>
        <taxon>Peptostreptococcales</taxon>
        <taxon>Anaerovoracaceae</taxon>
        <taxon>Mogibacterium</taxon>
    </lineage>
</organism>
<dbReference type="SMART" id="SM00470">
    <property type="entry name" value="ParB"/>
    <property type="match status" value="1"/>
</dbReference>
<dbReference type="SUPFAM" id="SSF109709">
    <property type="entry name" value="KorB DNA-binding domain-like"/>
    <property type="match status" value="1"/>
</dbReference>
<dbReference type="Proteomes" id="UP000022645">
    <property type="component" value="Unassembled WGS sequence"/>
</dbReference>
<dbReference type="InterPro" id="IPR003115">
    <property type="entry name" value="ParB_N"/>
</dbReference>
<dbReference type="NCBIfam" id="TIGR00180">
    <property type="entry name" value="parB_part"/>
    <property type="match status" value="1"/>
</dbReference>
<dbReference type="RefSeq" id="WP_036381615.1">
    <property type="nucleotide sequence ID" value="NZ_JALU01000024.1"/>
</dbReference>
<dbReference type="AlphaFoldDB" id="X8INU2"/>
<dbReference type="InterPro" id="IPR050336">
    <property type="entry name" value="Chromosome_partition/occlusion"/>
</dbReference>
<dbReference type="GO" id="GO:0005694">
    <property type="term" value="C:chromosome"/>
    <property type="evidence" value="ECO:0007669"/>
    <property type="project" value="TreeGrafter"/>
</dbReference>
<accession>X8INU2</accession>
<evidence type="ECO:0000313" key="4">
    <source>
        <dbReference type="Proteomes" id="UP000022645"/>
    </source>
</evidence>
<dbReference type="PANTHER" id="PTHR33375:SF1">
    <property type="entry name" value="CHROMOSOME-PARTITIONING PROTEIN PARB-RELATED"/>
    <property type="match status" value="1"/>
</dbReference>
<dbReference type="GO" id="GO:0007059">
    <property type="term" value="P:chromosome segregation"/>
    <property type="evidence" value="ECO:0007669"/>
    <property type="project" value="TreeGrafter"/>
</dbReference>
<evidence type="ECO:0000256" key="1">
    <source>
        <dbReference type="ARBA" id="ARBA00006295"/>
    </source>
</evidence>
<sequence length="389" mass="45085">MSLTMSKEEIRKHMEHNRPIMEGERGSIVDNYSQLMTNIDKDEILRARDNGDKIEQQLAEKNKQKIVNLKLEDLSDSPNNVFKEYDEKKKKEMVDSINEHGVLEAIFVRPVACIEDEKLKRYVTGKYEILAGHNRVTCAREAGLTEIPAIIVEADDSTAVVFITQTNIQREHISDVERARAMRLMYDKYKKDKGGNDKVVKGQMAKAETVENTEVLPKCQNDTLDTGRTDEMIAEEFGVSQKTLHRKMALAYCTDKIVKYYEAGRGRTNLTQEHIYYIHRMNEGTQDCIPDMLKAVGAKMTTAKAKQLRDEYARWHAEEQPGEGISFPRKRMREIFQENLGEEELKPKRKRSSTKDMRYFIPDKYFPVEIKTASEREKYIIDILEKMNG</sequence>
<evidence type="ECO:0000259" key="2">
    <source>
        <dbReference type="SMART" id="SM00470"/>
    </source>
</evidence>
<feature type="domain" description="ParB-like N-terminal" evidence="2">
    <location>
        <begin position="67"/>
        <end position="168"/>
    </location>
</feature>
<proteinExistence type="inferred from homology"/>
<dbReference type="GO" id="GO:0003677">
    <property type="term" value="F:DNA binding"/>
    <property type="evidence" value="ECO:0007669"/>
    <property type="project" value="InterPro"/>
</dbReference>
<protein>
    <submittedName>
        <fullName evidence="3">ParB-like protein</fullName>
    </submittedName>
</protein>
<dbReference type="Gene3D" id="1.10.10.2830">
    <property type="match status" value="1"/>
</dbReference>